<dbReference type="EMBL" id="JACHGN010000006">
    <property type="protein sequence ID" value="MBB5133374.1"/>
    <property type="molecule type" value="Genomic_DNA"/>
</dbReference>
<name>A0A840NX08_9ACTN</name>
<feature type="compositionally biased region" description="Basic and acidic residues" evidence="1">
    <location>
        <begin position="149"/>
        <end position="198"/>
    </location>
</feature>
<dbReference type="SUPFAM" id="SSF55729">
    <property type="entry name" value="Acyl-CoA N-acyltransferases (Nat)"/>
    <property type="match status" value="1"/>
</dbReference>
<feature type="region of interest" description="Disordered" evidence="1">
    <location>
        <begin position="140"/>
        <end position="198"/>
    </location>
</feature>
<evidence type="ECO:0000313" key="4">
    <source>
        <dbReference type="Proteomes" id="UP000578449"/>
    </source>
</evidence>
<dbReference type="AlphaFoldDB" id="A0A840NX08"/>
<dbReference type="Gene3D" id="3.40.630.30">
    <property type="match status" value="1"/>
</dbReference>
<keyword evidence="3" id="KW-0808">Transferase</keyword>
<dbReference type="InterPro" id="IPR016181">
    <property type="entry name" value="Acyl_CoA_acyltransferase"/>
</dbReference>
<reference evidence="3 4" key="1">
    <citation type="submission" date="2020-08" db="EMBL/GenBank/DDBJ databases">
        <title>Genomic Encyclopedia of Type Strains, Phase IV (KMG-IV): sequencing the most valuable type-strain genomes for metagenomic binning, comparative biology and taxonomic classification.</title>
        <authorList>
            <person name="Goeker M."/>
        </authorList>
    </citation>
    <scope>NUCLEOTIDE SEQUENCE [LARGE SCALE GENOMIC DNA]</scope>
    <source>
        <strain evidence="3 4">DSM 45615</strain>
    </source>
</reference>
<evidence type="ECO:0000259" key="2">
    <source>
        <dbReference type="Pfam" id="PF13480"/>
    </source>
</evidence>
<dbReference type="GO" id="GO:0016740">
    <property type="term" value="F:transferase activity"/>
    <property type="evidence" value="ECO:0007669"/>
    <property type="project" value="UniProtKB-KW"/>
</dbReference>
<comment type="caution">
    <text evidence="3">The sequence shown here is derived from an EMBL/GenBank/DDBJ whole genome shotgun (WGS) entry which is preliminary data.</text>
</comment>
<sequence>MMATAPTRTTAPAVRGRVLRGAGALNGLAGEWDELYARCRAATPFQSHCWLWSWSRAYRAEGRVRLALACRGDRLVGAAPFLLEHRMGCRVLTPLGRGHSDFTDVLIGPDEHPADEYASDERPTDGYLADEHLADEYGAGAHRAGTPHADAHRAWGDRAGGHRGGEHGAGEHRGGGHRPDAYRADGHRPDAYRADGHRPDAYQADGYWADAYRTDGYRADAHRTDGYRADAHRADGYRADGYGAHGHRVDAHRADAHRAAELRAGDHRAGEVAAALSLALLAEPGWDVIDLPEVRPGAAADHLMECWPGRAWTLPASTCLELPALPVDDVVARLAPRRAGKLRRSLRRIEAKGVEVTRVAAPDARRAMDALLRLHLAQWEGRGINREHLRPEFAAHLTRAAARLVEAGQGALTEFRIGGRLLACDFALIGSDFVGGYLYGAHPDLRAEVDVLALLVRNGLELARELGRPTLSLLRGAEPYKDKWAGEPVPNRRLILGRGARAVAYAAAVRARLAAEREAARRCPSLADRLRTWTARR</sequence>
<protein>
    <submittedName>
        <fullName evidence="3">CelD/BcsL family acetyltransferase involved in cellulose biosynthesis</fullName>
    </submittedName>
</protein>
<gene>
    <name evidence="3" type="ORF">HNP84_003100</name>
</gene>
<accession>A0A840NX08</accession>
<evidence type="ECO:0000256" key="1">
    <source>
        <dbReference type="SAM" id="MobiDB-lite"/>
    </source>
</evidence>
<dbReference type="InterPro" id="IPR038740">
    <property type="entry name" value="BioF2-like_GNAT_dom"/>
</dbReference>
<keyword evidence="4" id="KW-1185">Reference proteome</keyword>
<dbReference type="Pfam" id="PF13480">
    <property type="entry name" value="Acetyltransf_6"/>
    <property type="match status" value="1"/>
</dbReference>
<dbReference type="Proteomes" id="UP000578449">
    <property type="component" value="Unassembled WGS sequence"/>
</dbReference>
<proteinExistence type="predicted"/>
<organism evidence="3 4">
    <name type="scientific">Thermocatellispora tengchongensis</name>
    <dbReference type="NCBI Taxonomy" id="1073253"/>
    <lineage>
        <taxon>Bacteria</taxon>
        <taxon>Bacillati</taxon>
        <taxon>Actinomycetota</taxon>
        <taxon>Actinomycetes</taxon>
        <taxon>Streptosporangiales</taxon>
        <taxon>Streptosporangiaceae</taxon>
        <taxon>Thermocatellispora</taxon>
    </lineage>
</organism>
<evidence type="ECO:0000313" key="3">
    <source>
        <dbReference type="EMBL" id="MBB5133374.1"/>
    </source>
</evidence>
<feature type="domain" description="BioF2-like acetyltransferase" evidence="2">
    <location>
        <begin position="338"/>
        <end position="481"/>
    </location>
</feature>